<evidence type="ECO:0000313" key="1">
    <source>
        <dbReference type="EMBL" id="PZQ99910.1"/>
    </source>
</evidence>
<organism evidence="1 2">
    <name type="scientific">Cereibacter sphaeroides</name>
    <name type="common">Rhodobacter sphaeroides</name>
    <dbReference type="NCBI Taxonomy" id="1063"/>
    <lineage>
        <taxon>Bacteria</taxon>
        <taxon>Pseudomonadati</taxon>
        <taxon>Pseudomonadota</taxon>
        <taxon>Alphaproteobacteria</taxon>
        <taxon>Rhodobacterales</taxon>
        <taxon>Paracoccaceae</taxon>
        <taxon>Cereibacter</taxon>
    </lineage>
</organism>
<name>A0A2W5UQ50_CERSP</name>
<comment type="caution">
    <text evidence="1">The sequence shown here is derived from an EMBL/GenBank/DDBJ whole genome shotgun (WGS) entry which is preliminary data.</text>
</comment>
<dbReference type="AlphaFoldDB" id="A0A2W5UQ50"/>
<gene>
    <name evidence="1" type="ORF">DI533_04570</name>
</gene>
<proteinExistence type="predicted"/>
<accession>A0A2W5UQ50</accession>
<sequence>MAAEPNVLVIPARSLPINNKTLYHLRNVAHDARRGDATPAEAEFLLSTAGPLLDELIAWRNFAAGTVPAAAMIEYLGGRL</sequence>
<protein>
    <submittedName>
        <fullName evidence="1">Uncharacterized protein</fullName>
    </submittedName>
</protein>
<dbReference type="Proteomes" id="UP000248975">
    <property type="component" value="Unassembled WGS sequence"/>
</dbReference>
<dbReference type="EMBL" id="QFQS01000001">
    <property type="protein sequence ID" value="PZQ99910.1"/>
    <property type="molecule type" value="Genomic_DNA"/>
</dbReference>
<evidence type="ECO:0000313" key="2">
    <source>
        <dbReference type="Proteomes" id="UP000248975"/>
    </source>
</evidence>
<reference evidence="1 2" key="1">
    <citation type="submission" date="2017-08" db="EMBL/GenBank/DDBJ databases">
        <title>Infants hospitalized years apart are colonized by the same room-sourced microbial strains.</title>
        <authorList>
            <person name="Brooks B."/>
            <person name="Olm M.R."/>
            <person name="Firek B.A."/>
            <person name="Baker R."/>
            <person name="Thomas B.C."/>
            <person name="Morowitz M.J."/>
            <person name="Banfield J.F."/>
        </authorList>
    </citation>
    <scope>NUCLEOTIDE SEQUENCE [LARGE SCALE GENOMIC DNA]</scope>
    <source>
        <strain evidence="1">S2_003_000_R2_11</strain>
    </source>
</reference>